<dbReference type="RefSeq" id="WP_143122463.1">
    <property type="nucleotide sequence ID" value="NZ_CP155571.1"/>
</dbReference>
<organism evidence="1 2">
    <name type="scientific">Sporomusa acidovorans (strain ATCC 49682 / DSM 3132 / Mol)</name>
    <dbReference type="NCBI Taxonomy" id="1123286"/>
    <lineage>
        <taxon>Bacteria</taxon>
        <taxon>Bacillati</taxon>
        <taxon>Bacillota</taxon>
        <taxon>Negativicutes</taxon>
        <taxon>Selenomonadales</taxon>
        <taxon>Sporomusaceae</taxon>
        <taxon>Sporomusa</taxon>
    </lineage>
</organism>
<dbReference type="EMBL" id="CP155571">
    <property type="protein sequence ID" value="XFO72678.1"/>
    <property type="molecule type" value="Genomic_DNA"/>
</dbReference>
<name>A0ABZ3J3I9_SPOA4</name>
<sequence>MVIYIVKSSYKSRSTANLYEFAAEDLGSFDKKSDKSKQDLAANSMDDNFSYSMEFPTNAYVHNHNGEAYDIVD</sequence>
<evidence type="ECO:0000313" key="1">
    <source>
        <dbReference type="EMBL" id="XFO72678.1"/>
    </source>
</evidence>
<dbReference type="Proteomes" id="UP000216052">
    <property type="component" value="Chromosome"/>
</dbReference>
<reference evidence="1" key="1">
    <citation type="submission" date="2024-05" db="EMBL/GenBank/DDBJ databases">
        <title>Isolation and characterization of Sporomusa carbonis sp. nov., a carboxydotrophic hydrogenogen in the genus of Sporomusa isolated from a charcoal burning pile.</title>
        <authorList>
            <person name="Boeer T."/>
            <person name="Rosenbaum F."/>
            <person name="Eysell L."/>
            <person name="Mueller V."/>
            <person name="Daniel R."/>
            <person name="Poehlein A."/>
        </authorList>
    </citation>
    <scope>NUCLEOTIDE SEQUENCE [LARGE SCALE GENOMIC DNA]</scope>
    <source>
        <strain evidence="1">DSM 3132</strain>
    </source>
</reference>
<protein>
    <submittedName>
        <fullName evidence="1">Uncharacterized protein</fullName>
    </submittedName>
</protein>
<proteinExistence type="predicted"/>
<gene>
    <name evidence="1" type="ORF">SPACI_027310</name>
</gene>
<keyword evidence="2" id="KW-1185">Reference proteome</keyword>
<accession>A0ABZ3J3I9</accession>
<evidence type="ECO:0000313" key="2">
    <source>
        <dbReference type="Proteomes" id="UP000216052"/>
    </source>
</evidence>